<evidence type="ECO:0000256" key="1">
    <source>
        <dbReference type="SAM" id="MobiDB-lite"/>
    </source>
</evidence>
<protein>
    <submittedName>
        <fullName evidence="2">Uncharacterized protein</fullName>
    </submittedName>
</protein>
<dbReference type="EMBL" id="JAHHUM010002341">
    <property type="protein sequence ID" value="KAK5604482.1"/>
    <property type="molecule type" value="Genomic_DNA"/>
</dbReference>
<feature type="compositionally biased region" description="Low complexity" evidence="1">
    <location>
        <begin position="21"/>
        <end position="30"/>
    </location>
</feature>
<proteinExistence type="predicted"/>
<organism evidence="2 3">
    <name type="scientific">Crenichthys baileyi</name>
    <name type="common">White River springfish</name>
    <dbReference type="NCBI Taxonomy" id="28760"/>
    <lineage>
        <taxon>Eukaryota</taxon>
        <taxon>Metazoa</taxon>
        <taxon>Chordata</taxon>
        <taxon>Craniata</taxon>
        <taxon>Vertebrata</taxon>
        <taxon>Euteleostomi</taxon>
        <taxon>Actinopterygii</taxon>
        <taxon>Neopterygii</taxon>
        <taxon>Teleostei</taxon>
        <taxon>Neoteleostei</taxon>
        <taxon>Acanthomorphata</taxon>
        <taxon>Ovalentaria</taxon>
        <taxon>Atherinomorphae</taxon>
        <taxon>Cyprinodontiformes</taxon>
        <taxon>Goodeidae</taxon>
        <taxon>Crenichthys</taxon>
    </lineage>
</organism>
<dbReference type="Proteomes" id="UP001311232">
    <property type="component" value="Unassembled WGS sequence"/>
</dbReference>
<evidence type="ECO:0000313" key="2">
    <source>
        <dbReference type="EMBL" id="KAK5604482.1"/>
    </source>
</evidence>
<comment type="caution">
    <text evidence="2">The sequence shown here is derived from an EMBL/GenBank/DDBJ whole genome shotgun (WGS) entry which is preliminary data.</text>
</comment>
<name>A0AAV9R608_9TELE</name>
<keyword evidence="3" id="KW-1185">Reference proteome</keyword>
<accession>A0AAV9R608</accession>
<reference evidence="2 3" key="1">
    <citation type="submission" date="2021-06" db="EMBL/GenBank/DDBJ databases">
        <authorList>
            <person name="Palmer J.M."/>
        </authorList>
    </citation>
    <scope>NUCLEOTIDE SEQUENCE [LARGE SCALE GENOMIC DNA]</scope>
    <source>
        <strain evidence="2 3">MEX-2019</strain>
        <tissue evidence="2">Muscle</tissue>
    </source>
</reference>
<sequence>MCSPWQRGVPGAATVRRRLNSSPSSENFSSAPGNCRKRSEDTCRPSQTATCVGRCVFTTFPVLNVEVGYVLPPVVDLYTLHPAPQRREGLIGESGNPTCFHWNKGTPWLYRRSGSNSRICPLCSILPFLSLPYTHTYTNIQLGKK</sequence>
<evidence type="ECO:0000313" key="3">
    <source>
        <dbReference type="Proteomes" id="UP001311232"/>
    </source>
</evidence>
<feature type="region of interest" description="Disordered" evidence="1">
    <location>
        <begin position="17"/>
        <end position="39"/>
    </location>
</feature>
<gene>
    <name evidence="2" type="ORF">CRENBAI_016376</name>
</gene>
<dbReference type="AlphaFoldDB" id="A0AAV9R608"/>